<evidence type="ECO:0000313" key="3">
    <source>
        <dbReference type="Proteomes" id="UP001597510"/>
    </source>
</evidence>
<proteinExistence type="predicted"/>
<evidence type="ECO:0000313" key="2">
    <source>
        <dbReference type="EMBL" id="MFD2523039.1"/>
    </source>
</evidence>
<organism evidence="2 3">
    <name type="scientific">Emticicia soli</name>
    <dbReference type="NCBI Taxonomy" id="2027878"/>
    <lineage>
        <taxon>Bacteria</taxon>
        <taxon>Pseudomonadati</taxon>
        <taxon>Bacteroidota</taxon>
        <taxon>Cytophagia</taxon>
        <taxon>Cytophagales</taxon>
        <taxon>Leadbetterellaceae</taxon>
        <taxon>Emticicia</taxon>
    </lineage>
</organism>
<feature type="signal peptide" evidence="1">
    <location>
        <begin position="1"/>
        <end position="23"/>
    </location>
</feature>
<keyword evidence="3" id="KW-1185">Reference proteome</keyword>
<feature type="chain" id="PRO_5045615819" evidence="1">
    <location>
        <begin position="24"/>
        <end position="110"/>
    </location>
</feature>
<dbReference type="Proteomes" id="UP001597510">
    <property type="component" value="Unassembled WGS sequence"/>
</dbReference>
<reference evidence="3" key="1">
    <citation type="journal article" date="2019" name="Int. J. Syst. Evol. Microbiol.">
        <title>The Global Catalogue of Microorganisms (GCM) 10K type strain sequencing project: providing services to taxonomists for standard genome sequencing and annotation.</title>
        <authorList>
            <consortium name="The Broad Institute Genomics Platform"/>
            <consortium name="The Broad Institute Genome Sequencing Center for Infectious Disease"/>
            <person name="Wu L."/>
            <person name="Ma J."/>
        </authorList>
    </citation>
    <scope>NUCLEOTIDE SEQUENCE [LARGE SCALE GENOMIC DNA]</scope>
    <source>
        <strain evidence="3">KCTC 52344</strain>
    </source>
</reference>
<protein>
    <submittedName>
        <fullName evidence="2">Uncharacterized protein</fullName>
    </submittedName>
</protein>
<keyword evidence="1" id="KW-0732">Signal</keyword>
<dbReference type="RefSeq" id="WP_340240082.1">
    <property type="nucleotide sequence ID" value="NZ_JBBEWC010000018.1"/>
</dbReference>
<evidence type="ECO:0000256" key="1">
    <source>
        <dbReference type="SAM" id="SignalP"/>
    </source>
</evidence>
<gene>
    <name evidence="2" type="ORF">ACFSR2_19235</name>
</gene>
<sequence>MKKTFFTFTAVLLIATVYFELNAQKTIASSGVTTPPTSNYPRMSHSAIEAIQNPSRGDVVYDLTFSCHRVYTGRRWKPTYQAQTTKRLVEALFAMQHQKPRSKSWLFQRY</sequence>
<name>A0ABW5JCU2_9BACT</name>
<comment type="caution">
    <text evidence="2">The sequence shown here is derived from an EMBL/GenBank/DDBJ whole genome shotgun (WGS) entry which is preliminary data.</text>
</comment>
<dbReference type="EMBL" id="JBHULC010000027">
    <property type="protein sequence ID" value="MFD2523039.1"/>
    <property type="molecule type" value="Genomic_DNA"/>
</dbReference>
<accession>A0ABW5JCU2</accession>